<proteinExistence type="predicted"/>
<evidence type="ECO:0000313" key="1">
    <source>
        <dbReference type="EMBL" id="OAY44475.1"/>
    </source>
</evidence>
<gene>
    <name evidence="1" type="ORF">MANES_08G153600</name>
</gene>
<sequence>MIGTHTWTCRITLSIVTMGPLNFNSPQKECQECGTISIKFHKSDDASQRVNLKKKDDFQKISDFTK</sequence>
<accession>A0A251KE27</accession>
<dbReference type="AlphaFoldDB" id="A0A251KE27"/>
<dbReference type="EMBL" id="CM004394">
    <property type="protein sequence ID" value="OAY44476.1"/>
    <property type="molecule type" value="Genomic_DNA"/>
</dbReference>
<protein>
    <submittedName>
        <fullName evidence="1">Uncharacterized protein</fullName>
    </submittedName>
</protein>
<dbReference type="EMBL" id="CM004394">
    <property type="protein sequence ID" value="OAY44475.1"/>
    <property type="molecule type" value="Genomic_DNA"/>
</dbReference>
<name>A0A251KE27_MANES</name>
<reference evidence="1" key="1">
    <citation type="submission" date="2016-02" db="EMBL/GenBank/DDBJ databases">
        <title>WGS assembly of Manihot esculenta.</title>
        <authorList>
            <person name="Bredeson J.V."/>
            <person name="Prochnik S.E."/>
            <person name="Lyons J.B."/>
            <person name="Schmutz J."/>
            <person name="Grimwood J."/>
            <person name="Vrebalov J."/>
            <person name="Bart R.S."/>
            <person name="Amuge T."/>
            <person name="Ferguson M.E."/>
            <person name="Green R."/>
            <person name="Putnam N."/>
            <person name="Stites J."/>
            <person name="Rounsley S."/>
            <person name="Rokhsar D.S."/>
        </authorList>
    </citation>
    <scope>NUCLEOTIDE SEQUENCE [LARGE SCALE GENOMIC DNA]</scope>
    <source>
        <tissue evidence="1">Leaf</tissue>
    </source>
</reference>
<organism evidence="1">
    <name type="scientific">Manihot esculenta</name>
    <name type="common">Cassava</name>
    <name type="synonym">Jatropha manihot</name>
    <dbReference type="NCBI Taxonomy" id="3983"/>
    <lineage>
        <taxon>Eukaryota</taxon>
        <taxon>Viridiplantae</taxon>
        <taxon>Streptophyta</taxon>
        <taxon>Embryophyta</taxon>
        <taxon>Tracheophyta</taxon>
        <taxon>Spermatophyta</taxon>
        <taxon>Magnoliopsida</taxon>
        <taxon>eudicotyledons</taxon>
        <taxon>Gunneridae</taxon>
        <taxon>Pentapetalae</taxon>
        <taxon>rosids</taxon>
        <taxon>fabids</taxon>
        <taxon>Malpighiales</taxon>
        <taxon>Euphorbiaceae</taxon>
        <taxon>Crotonoideae</taxon>
        <taxon>Manihoteae</taxon>
        <taxon>Manihot</taxon>
    </lineage>
</organism>